<accession>A0A0D9XWS8</accession>
<dbReference type="Proteomes" id="UP000032180">
    <property type="component" value="Chromosome 12"/>
</dbReference>
<dbReference type="GO" id="GO:0061630">
    <property type="term" value="F:ubiquitin protein ligase activity"/>
    <property type="evidence" value="ECO:0007669"/>
    <property type="project" value="TreeGrafter"/>
</dbReference>
<dbReference type="PROSITE" id="PS50089">
    <property type="entry name" value="ZF_RING_2"/>
    <property type="match status" value="1"/>
</dbReference>
<reference evidence="6 7" key="1">
    <citation type="submission" date="2012-08" db="EMBL/GenBank/DDBJ databases">
        <title>Oryza genome evolution.</title>
        <authorList>
            <person name="Wing R.A."/>
        </authorList>
    </citation>
    <scope>NUCLEOTIDE SEQUENCE</scope>
</reference>
<keyword evidence="3" id="KW-0862">Zinc</keyword>
<dbReference type="Gramene" id="LPERR12G02460.1">
    <property type="protein sequence ID" value="LPERR12G02460.1"/>
    <property type="gene ID" value="LPERR12G02460"/>
</dbReference>
<dbReference type="InterPro" id="IPR013083">
    <property type="entry name" value="Znf_RING/FYVE/PHD"/>
</dbReference>
<evidence type="ECO:0000256" key="2">
    <source>
        <dbReference type="ARBA" id="ARBA00022771"/>
    </source>
</evidence>
<organism evidence="6 7">
    <name type="scientific">Leersia perrieri</name>
    <dbReference type="NCBI Taxonomy" id="77586"/>
    <lineage>
        <taxon>Eukaryota</taxon>
        <taxon>Viridiplantae</taxon>
        <taxon>Streptophyta</taxon>
        <taxon>Embryophyta</taxon>
        <taxon>Tracheophyta</taxon>
        <taxon>Spermatophyta</taxon>
        <taxon>Magnoliopsida</taxon>
        <taxon>Liliopsida</taxon>
        <taxon>Poales</taxon>
        <taxon>Poaceae</taxon>
        <taxon>BOP clade</taxon>
        <taxon>Oryzoideae</taxon>
        <taxon>Oryzeae</taxon>
        <taxon>Oryzinae</taxon>
        <taxon>Leersia</taxon>
    </lineage>
</organism>
<evidence type="ECO:0000313" key="6">
    <source>
        <dbReference type="EnsemblPlants" id="LPERR12G02460.1"/>
    </source>
</evidence>
<dbReference type="GO" id="GO:0008270">
    <property type="term" value="F:zinc ion binding"/>
    <property type="evidence" value="ECO:0007669"/>
    <property type="project" value="UniProtKB-KW"/>
</dbReference>
<dbReference type="STRING" id="77586.A0A0D9XWS8"/>
<proteinExistence type="predicted"/>
<dbReference type="PANTHER" id="PTHR45931">
    <property type="entry name" value="SI:CH211-59O9.10"/>
    <property type="match status" value="1"/>
</dbReference>
<dbReference type="SUPFAM" id="SSF57850">
    <property type="entry name" value="RING/U-box"/>
    <property type="match status" value="1"/>
</dbReference>
<name>A0A0D9XWS8_9ORYZ</name>
<protein>
    <recommendedName>
        <fullName evidence="5">RING-type domain-containing protein</fullName>
    </recommendedName>
</protein>
<keyword evidence="7" id="KW-1185">Reference proteome</keyword>
<sequence>MDSRDAAGPGCDGLKKIPAWMLTMTMTEAIKAAILRAIGRRDNGGAVVDWWCTLCLEDFEEGDEPKTMPCSHAFHPLCISGVLRIDPFCPKCQSALPSLQEKPSTP</sequence>
<dbReference type="PANTHER" id="PTHR45931:SF23">
    <property type="entry name" value="OS12G0134500 PROTEIN"/>
    <property type="match status" value="1"/>
</dbReference>
<evidence type="ECO:0000256" key="3">
    <source>
        <dbReference type="ARBA" id="ARBA00022833"/>
    </source>
</evidence>
<evidence type="ECO:0000259" key="5">
    <source>
        <dbReference type="PROSITE" id="PS50089"/>
    </source>
</evidence>
<dbReference type="Gene3D" id="3.30.40.10">
    <property type="entry name" value="Zinc/RING finger domain, C3HC4 (zinc finger)"/>
    <property type="match status" value="1"/>
</dbReference>
<dbReference type="EnsemblPlants" id="LPERR12G02460.1">
    <property type="protein sequence ID" value="LPERR12G02460.1"/>
    <property type="gene ID" value="LPERR12G02460"/>
</dbReference>
<dbReference type="HOGENOM" id="CLU_176528_0_0_1"/>
<dbReference type="Pfam" id="PF13639">
    <property type="entry name" value="zf-RING_2"/>
    <property type="match status" value="1"/>
</dbReference>
<dbReference type="InterPro" id="IPR001841">
    <property type="entry name" value="Znf_RING"/>
</dbReference>
<dbReference type="GO" id="GO:0006511">
    <property type="term" value="P:ubiquitin-dependent protein catabolic process"/>
    <property type="evidence" value="ECO:0007669"/>
    <property type="project" value="TreeGrafter"/>
</dbReference>
<feature type="domain" description="RING-type" evidence="5">
    <location>
        <begin position="52"/>
        <end position="93"/>
    </location>
</feature>
<reference evidence="7" key="2">
    <citation type="submission" date="2013-12" db="EMBL/GenBank/DDBJ databases">
        <authorList>
            <person name="Yu Y."/>
            <person name="Lee S."/>
            <person name="de Baynast K."/>
            <person name="Wissotski M."/>
            <person name="Liu L."/>
            <person name="Talag J."/>
            <person name="Goicoechea J."/>
            <person name="Angelova A."/>
            <person name="Jetty R."/>
            <person name="Kudrna D."/>
            <person name="Golser W."/>
            <person name="Rivera L."/>
            <person name="Zhang J."/>
            <person name="Wing R."/>
        </authorList>
    </citation>
    <scope>NUCLEOTIDE SEQUENCE</scope>
</reference>
<keyword evidence="1" id="KW-0479">Metal-binding</keyword>
<reference evidence="6" key="3">
    <citation type="submission" date="2015-04" db="UniProtKB">
        <authorList>
            <consortium name="EnsemblPlants"/>
        </authorList>
    </citation>
    <scope>IDENTIFICATION</scope>
</reference>
<dbReference type="GO" id="GO:0005634">
    <property type="term" value="C:nucleus"/>
    <property type="evidence" value="ECO:0007669"/>
    <property type="project" value="TreeGrafter"/>
</dbReference>
<keyword evidence="2 4" id="KW-0863">Zinc-finger</keyword>
<dbReference type="InterPro" id="IPR051834">
    <property type="entry name" value="RING_finger_E3_ligase"/>
</dbReference>
<dbReference type="SMART" id="SM00184">
    <property type="entry name" value="RING"/>
    <property type="match status" value="1"/>
</dbReference>
<dbReference type="AlphaFoldDB" id="A0A0D9XWS8"/>
<evidence type="ECO:0000256" key="4">
    <source>
        <dbReference type="PROSITE-ProRule" id="PRU00175"/>
    </source>
</evidence>
<evidence type="ECO:0000256" key="1">
    <source>
        <dbReference type="ARBA" id="ARBA00022723"/>
    </source>
</evidence>
<evidence type="ECO:0000313" key="7">
    <source>
        <dbReference type="Proteomes" id="UP000032180"/>
    </source>
</evidence>